<organism evidence="1 2">
    <name type="scientific">Vibrio natriegens NBRC 15636 = ATCC 14048 = DSM 759</name>
    <dbReference type="NCBI Taxonomy" id="1219067"/>
    <lineage>
        <taxon>Bacteria</taxon>
        <taxon>Pseudomonadati</taxon>
        <taxon>Pseudomonadota</taxon>
        <taxon>Gammaproteobacteria</taxon>
        <taxon>Vibrionales</taxon>
        <taxon>Vibrionaceae</taxon>
        <taxon>Vibrio</taxon>
    </lineage>
</organism>
<proteinExistence type="predicted"/>
<reference evidence="1 2" key="1">
    <citation type="submission" date="2016-07" db="EMBL/GenBank/DDBJ databases">
        <title>Developing Vibrio natriegens as a novel, fast-growing host for biotechnology.</title>
        <authorList>
            <person name="Weinstock M.T."/>
            <person name="Hesek E.D."/>
            <person name="Wilson C.M."/>
            <person name="Gibson D.G."/>
        </authorList>
    </citation>
    <scope>NUCLEOTIDE SEQUENCE [LARGE SCALE GENOMIC DNA]</scope>
    <source>
        <strain evidence="1 2">ATCC 14048</strain>
    </source>
</reference>
<evidence type="ECO:0000313" key="1">
    <source>
        <dbReference type="EMBL" id="ANQ15308.1"/>
    </source>
</evidence>
<keyword evidence="2" id="KW-1185">Reference proteome</keyword>
<protein>
    <submittedName>
        <fullName evidence="1">Uncharacterized protein</fullName>
    </submittedName>
</protein>
<dbReference type="Proteomes" id="UP000092741">
    <property type="component" value="Chromosome 2"/>
</dbReference>
<dbReference type="AlphaFoldDB" id="A0AAN1CYK0"/>
<sequence>MGNIALTRKMKRELLETALAAINTVVSEDKKPSALRRVIKNTCADITTTQFMLANWKIGGNENQRNMTFNSDSIASL</sequence>
<dbReference type="EMBL" id="CP016346">
    <property type="protein sequence ID" value="ANQ15308.1"/>
    <property type="molecule type" value="Genomic_DNA"/>
</dbReference>
<dbReference type="KEGG" id="vna:PN96_17770"/>
<accession>A0AAN1CYK0</accession>
<gene>
    <name evidence="1" type="ORF">BA890_21615</name>
</gene>
<evidence type="ECO:0000313" key="2">
    <source>
        <dbReference type="Proteomes" id="UP000092741"/>
    </source>
</evidence>
<name>A0AAN1CYK0_VIBNA</name>